<organism evidence="1 2">
    <name type="scientific">Succiniclasticum ruminis DSM 9236</name>
    <dbReference type="NCBI Taxonomy" id="1123323"/>
    <lineage>
        <taxon>Bacteria</taxon>
        <taxon>Bacillati</taxon>
        <taxon>Bacillota</taxon>
        <taxon>Negativicutes</taxon>
        <taxon>Acidaminococcales</taxon>
        <taxon>Acidaminococcaceae</taxon>
        <taxon>Succiniclasticum</taxon>
    </lineage>
</organism>
<protein>
    <submittedName>
        <fullName evidence="1">Uncharacterized protein</fullName>
    </submittedName>
</protein>
<accession>A0A1I2ABD3</accession>
<proteinExistence type="predicted"/>
<dbReference type="RefSeq" id="WP_177205934.1">
    <property type="nucleotide sequence ID" value="NZ_FONL01000005.1"/>
</dbReference>
<reference evidence="1 2" key="1">
    <citation type="submission" date="2016-10" db="EMBL/GenBank/DDBJ databases">
        <authorList>
            <person name="de Groot N.N."/>
        </authorList>
    </citation>
    <scope>NUCLEOTIDE SEQUENCE [LARGE SCALE GENOMIC DNA]</scope>
    <source>
        <strain evidence="1 2">DSM 9236</strain>
    </source>
</reference>
<dbReference type="STRING" id="1123323.SAMN05216245_105116"/>
<keyword evidence="2" id="KW-1185">Reference proteome</keyword>
<sequence>MNKISFYNINKKTTRIDFTVVTEMDSVPRNEENIYFEFNCENNVSNSALACSFIALIMNAYKKVYIDLPLPQNCLSFLRNGLKSEITCKEEIADSINNRNNTNLNNIALLFSGGFDSLAAMNLFNPGRLKLISLDYGGVFADEKLCFSQFKTYNVATNCRASNFFKYASKFYVPAFSIGAILYAEKLAIGYAASGDILEAFHDFNCTYPNYVYPGSYLNIRQVRPTFGLTEVGTAMIVKKMLHPSLINTAINSLAKPGSTKRLRKDVLLNFVGGECPINTIKTPLKFGRDYVMDFLFLHIFKYNKSLGEKMVTSVPKDVIEFLTCHKLDFYKKINPKSLRNIPDDINMNFFLDTLYKCGIDIYNSEDFKELHETRSLLAKYYNEENKNIKIGVL</sequence>
<evidence type="ECO:0000313" key="1">
    <source>
        <dbReference type="EMBL" id="SFE41057.1"/>
    </source>
</evidence>
<dbReference type="EMBL" id="FONL01000005">
    <property type="protein sequence ID" value="SFE41057.1"/>
    <property type="molecule type" value="Genomic_DNA"/>
</dbReference>
<dbReference type="Proteomes" id="UP000198896">
    <property type="component" value="Unassembled WGS sequence"/>
</dbReference>
<gene>
    <name evidence="1" type="ORF">SAMN05216245_105116</name>
</gene>
<evidence type="ECO:0000313" key="2">
    <source>
        <dbReference type="Proteomes" id="UP000198896"/>
    </source>
</evidence>
<dbReference type="AlphaFoldDB" id="A0A1I2ABD3"/>
<name>A0A1I2ABD3_9FIRM</name>